<evidence type="ECO:0000313" key="2">
    <source>
        <dbReference type="EMBL" id="KAK7487366.1"/>
    </source>
</evidence>
<dbReference type="InterPro" id="IPR057279">
    <property type="entry name" value="MGAT4"/>
</dbReference>
<accession>A0ABD0KJT5</accession>
<dbReference type="EMBL" id="JACVVK020000166">
    <property type="protein sequence ID" value="KAK7487366.1"/>
    <property type="molecule type" value="Genomic_DNA"/>
</dbReference>
<feature type="domain" description="MGAT4 conserved region" evidence="1">
    <location>
        <begin position="17"/>
        <end position="242"/>
    </location>
</feature>
<protein>
    <recommendedName>
        <fullName evidence="1">MGAT4 conserved region domain-containing protein</fullName>
    </recommendedName>
</protein>
<comment type="caution">
    <text evidence="2">The sequence shown here is derived from an EMBL/GenBank/DDBJ whole genome shotgun (WGS) entry which is preliminary data.</text>
</comment>
<dbReference type="PANTHER" id="PTHR12062:SF0">
    <property type="entry name" value="ALPHA-1,3-MANNOSYL-GLYCOPROTEIN 4-BETA-N-ACETYLGLUCOSAMINYLTRANSFERASE B"/>
    <property type="match status" value="1"/>
</dbReference>
<sequence length="249" mass="29263">MYLSEQSRNLTSFCSSVYLAIGLPTVQRAEKEYLFETLSSLLSKSSKEEQETFTIIVMLADRSAAYNQDVLRRIRLFYPDQLQSGVIQVVLGPDMEFIFREEPSKLTFNDSVERVRWRSKQNLDYAALMEYSAKTARYYIQLEDDIQPVDRYFSDIRDFVDNNTFQDSSWARLDMYPNGPIGKVFKSAVLPKLAAVLRAYHQDKPYDYLMRQFHSHVRGYRLRYRHIMFLHQGRNSSLTGVTREIDKLV</sequence>
<dbReference type="InterPro" id="IPR006759">
    <property type="entry name" value="Glyco_transf_54"/>
</dbReference>
<dbReference type="Pfam" id="PF04666">
    <property type="entry name" value="MGAT4_cons"/>
    <property type="match status" value="1"/>
</dbReference>
<name>A0ABD0KJT5_9CAEN</name>
<evidence type="ECO:0000259" key="1">
    <source>
        <dbReference type="Pfam" id="PF04666"/>
    </source>
</evidence>
<dbReference type="Proteomes" id="UP001519460">
    <property type="component" value="Unassembled WGS sequence"/>
</dbReference>
<reference evidence="2 3" key="1">
    <citation type="journal article" date="2023" name="Sci. Data">
        <title>Genome assembly of the Korean intertidal mud-creeper Batillaria attramentaria.</title>
        <authorList>
            <person name="Patra A.K."/>
            <person name="Ho P.T."/>
            <person name="Jun S."/>
            <person name="Lee S.J."/>
            <person name="Kim Y."/>
            <person name="Won Y.J."/>
        </authorList>
    </citation>
    <scope>NUCLEOTIDE SEQUENCE [LARGE SCALE GENOMIC DNA]</scope>
    <source>
        <strain evidence="2">Wonlab-2016</strain>
    </source>
</reference>
<proteinExistence type="predicted"/>
<evidence type="ECO:0000313" key="3">
    <source>
        <dbReference type="Proteomes" id="UP001519460"/>
    </source>
</evidence>
<organism evidence="2 3">
    <name type="scientific">Batillaria attramentaria</name>
    <dbReference type="NCBI Taxonomy" id="370345"/>
    <lineage>
        <taxon>Eukaryota</taxon>
        <taxon>Metazoa</taxon>
        <taxon>Spiralia</taxon>
        <taxon>Lophotrochozoa</taxon>
        <taxon>Mollusca</taxon>
        <taxon>Gastropoda</taxon>
        <taxon>Caenogastropoda</taxon>
        <taxon>Sorbeoconcha</taxon>
        <taxon>Cerithioidea</taxon>
        <taxon>Batillariidae</taxon>
        <taxon>Batillaria</taxon>
    </lineage>
</organism>
<dbReference type="PANTHER" id="PTHR12062">
    <property type="entry name" value="N-ACETYLGLUCOSAMINYLTRANSFERASE VI"/>
    <property type="match status" value="1"/>
</dbReference>
<dbReference type="AlphaFoldDB" id="A0ABD0KJT5"/>
<keyword evidence="3" id="KW-1185">Reference proteome</keyword>
<gene>
    <name evidence="2" type="ORF">BaRGS_00021455</name>
</gene>